<evidence type="ECO:0000259" key="4">
    <source>
        <dbReference type="PROSITE" id="PS50067"/>
    </source>
</evidence>
<keyword evidence="2" id="KW-0547">Nucleotide-binding</keyword>
<feature type="binding site" evidence="2">
    <location>
        <begin position="760"/>
        <end position="767"/>
    </location>
    <ligand>
        <name>ATP</name>
        <dbReference type="ChEBI" id="CHEBI:30616"/>
    </ligand>
</feature>
<dbReference type="InterPro" id="IPR018203">
    <property type="entry name" value="GDP_dissociation_inhibitor"/>
</dbReference>
<dbReference type="Gene3D" id="1.10.405.10">
    <property type="entry name" value="Guanine Nucleotide Dissociation Inhibitor, domain 1"/>
    <property type="match status" value="1"/>
</dbReference>
<gene>
    <name evidence="5" type="ORF">BBJ29_001119</name>
</gene>
<dbReference type="GO" id="GO:0005524">
    <property type="term" value="F:ATP binding"/>
    <property type="evidence" value="ECO:0007669"/>
    <property type="project" value="UniProtKB-UniRule"/>
</dbReference>
<organism evidence="5 6">
    <name type="scientific">Phytophthora kernoviae</name>
    <dbReference type="NCBI Taxonomy" id="325452"/>
    <lineage>
        <taxon>Eukaryota</taxon>
        <taxon>Sar</taxon>
        <taxon>Stramenopiles</taxon>
        <taxon>Oomycota</taxon>
        <taxon>Peronosporomycetes</taxon>
        <taxon>Peronosporales</taxon>
        <taxon>Peronosporaceae</taxon>
        <taxon>Phytophthora</taxon>
    </lineage>
</organism>
<dbReference type="GO" id="GO:0008017">
    <property type="term" value="F:microtubule binding"/>
    <property type="evidence" value="ECO:0007669"/>
    <property type="project" value="InterPro"/>
</dbReference>
<evidence type="ECO:0000256" key="3">
    <source>
        <dbReference type="SAM" id="MobiDB-lite"/>
    </source>
</evidence>
<protein>
    <recommendedName>
        <fullName evidence="4">Kinesin motor domain-containing protein</fullName>
    </recommendedName>
</protein>
<proteinExistence type="inferred from homology"/>
<dbReference type="Gene3D" id="3.40.850.10">
    <property type="entry name" value="Kinesin motor domain"/>
    <property type="match status" value="2"/>
</dbReference>
<dbReference type="PRINTS" id="PR00892">
    <property type="entry name" value="RABGDI"/>
</dbReference>
<dbReference type="GO" id="GO:0016192">
    <property type="term" value="P:vesicle-mediated transport"/>
    <property type="evidence" value="ECO:0007669"/>
    <property type="project" value="TreeGrafter"/>
</dbReference>
<feature type="compositionally biased region" description="Polar residues" evidence="3">
    <location>
        <begin position="454"/>
        <end position="465"/>
    </location>
</feature>
<dbReference type="GO" id="GO:0007018">
    <property type="term" value="P:microtubule-based movement"/>
    <property type="evidence" value="ECO:0007669"/>
    <property type="project" value="InterPro"/>
</dbReference>
<dbReference type="Pfam" id="PF00996">
    <property type="entry name" value="GDI"/>
    <property type="match status" value="1"/>
</dbReference>
<comment type="similarity">
    <text evidence="2">Belongs to the TRAFAC class myosin-kinesin ATPase superfamily. Kinesin family.</text>
</comment>
<dbReference type="InterPro" id="IPR031852">
    <property type="entry name" value="Vik1/Cik1_MT-bd"/>
</dbReference>
<dbReference type="InterPro" id="IPR036188">
    <property type="entry name" value="FAD/NAD-bd_sf"/>
</dbReference>
<dbReference type="InterPro" id="IPR000806">
    <property type="entry name" value="RabGDI"/>
</dbReference>
<dbReference type="EMBL" id="MBAD02001684">
    <property type="protein sequence ID" value="RLN52481.1"/>
    <property type="molecule type" value="Genomic_DNA"/>
</dbReference>
<reference evidence="5 6" key="1">
    <citation type="submission" date="2018-07" db="EMBL/GenBank/DDBJ databases">
        <title>Genome sequencing of oomycete isolates from Chile give support for New Zealand origin for Phytophthora kernoviae and make available the first Nothophytophthora sp. genome.</title>
        <authorList>
            <person name="Studholme D.J."/>
            <person name="Sanfuentes E."/>
            <person name="Panda P."/>
            <person name="Hill R."/>
            <person name="Sambles C."/>
            <person name="Grant M."/>
            <person name="Williams N.M."/>
            <person name="Mcdougal R.L."/>
        </authorList>
    </citation>
    <scope>NUCLEOTIDE SEQUENCE [LARGE SCALE GENOMIC DNA]</scope>
    <source>
        <strain evidence="5">Chile7</strain>
    </source>
</reference>
<accession>A0A421FVA8</accession>
<feature type="region of interest" description="Disordered" evidence="3">
    <location>
        <begin position="453"/>
        <end position="476"/>
    </location>
</feature>
<sequence length="910" mass="101080">MAEESKLDFSWLPKGTEALADGEYDVIVLGTGLKECILSGLLAVNGKKVLVVDRNPYYGGECASPNLTNLYKKFKPDQEPRTDLGADRDYNVDLVPKFIMACGKLVKMLLHTKVTRYLEFKNVDGSYVVKGGRTYKVPATGEEALRSSLMGMFEKRKFRKLIMYIYNYEEEDPKTYEGMDLFNQPMSELFEKYGVDINTQSFMGHAMALMRDESYVSRPAIETVRAIKLYAYSLERYGKSPYIYPLYGLGGLPESFSRLCAINGGTFMLNRSVDEILTDKDGKAWGIKCDNEVAKAKLVIGDPSYFPGEKVRKNGVAVRSIFILNHPVPNTNDAESLQIIIPAAQANRHNDIYVAVVSSAHCVAPQGIYIAIVSTLAETSVPLQELEPGVKLLGPYLERFDAITDIYEPVVDGKTDNCFISASYDPTSHFETTSEDVLDLYKRITGEDLDMNINADSTDVDQPQDASPERPSLYQAGNGHVLSHFASMATPEAPKSDPSQWQRASTSESRSPGTLGRGFPDTYEHAVALLKHAASLERERADKQSDLEYLRSTIKTQTQIINTMSDNQHLSEPTDYQQEKKVQALCREVTALVMQLGQRDSLIHSLHEERDRSARVIDQLRLSQHSCEAGQCGSQSLSGSTSGMSEAMRSTGEVMELKGNIRVFCRVRPILRHEFAMSGSEQIFAFPDYRGERRQIELTANPKAHVGYGQSGSRSIVKKYNFDFDLVFDSKCTQEDVFLEVSALIQSALDGYNVCIFAYGQTGSGKTYTMQGREEDSDSQMMELSPDMGIVGRAISHIFAGIDDLQSSGWDFTASLELVEIYNETLRDLLAPIGSTDKVELRLDSDGKVAMVNSCTHGVKNDQEANKELMKEALAINKSLSALGNVICALAKKVRVAQYALVDMVHYSGI</sequence>
<evidence type="ECO:0000256" key="2">
    <source>
        <dbReference type="PROSITE-ProRule" id="PRU00283"/>
    </source>
</evidence>
<dbReference type="SUPFAM" id="SSF51905">
    <property type="entry name" value="FAD/NAD(P)-binding domain"/>
    <property type="match status" value="2"/>
</dbReference>
<evidence type="ECO:0000313" key="5">
    <source>
        <dbReference type="EMBL" id="RLN52481.1"/>
    </source>
</evidence>
<evidence type="ECO:0000313" key="6">
    <source>
        <dbReference type="Proteomes" id="UP000284657"/>
    </source>
</evidence>
<dbReference type="PROSITE" id="PS50067">
    <property type="entry name" value="KINESIN_MOTOR_2"/>
    <property type="match status" value="1"/>
</dbReference>
<dbReference type="Pfam" id="PF16796">
    <property type="entry name" value="Microtub_bd"/>
    <property type="match status" value="1"/>
</dbReference>
<dbReference type="GO" id="GO:0003777">
    <property type="term" value="F:microtubule motor activity"/>
    <property type="evidence" value="ECO:0007669"/>
    <property type="project" value="InterPro"/>
</dbReference>
<dbReference type="GO" id="GO:0007264">
    <property type="term" value="P:small GTPase-mediated signal transduction"/>
    <property type="evidence" value="ECO:0007669"/>
    <property type="project" value="InterPro"/>
</dbReference>
<evidence type="ECO:0000256" key="1">
    <source>
        <dbReference type="ARBA" id="ARBA00005593"/>
    </source>
</evidence>
<dbReference type="FunFam" id="1.10.405.10:FF:000001">
    <property type="entry name" value="Rab GDP dissociation inhibitor"/>
    <property type="match status" value="1"/>
</dbReference>
<comment type="similarity">
    <text evidence="1">Belongs to the Rab GDI family.</text>
</comment>
<feature type="domain" description="Kinesin motor" evidence="4">
    <location>
        <begin position="660"/>
        <end position="910"/>
    </location>
</feature>
<dbReference type="PRINTS" id="PR00891">
    <property type="entry name" value="RABGDIREP"/>
</dbReference>
<dbReference type="InterPro" id="IPR001752">
    <property type="entry name" value="Kinesin_motor_dom"/>
</dbReference>
<dbReference type="AlphaFoldDB" id="A0A421FVA8"/>
<keyword evidence="2" id="KW-0505">Motor protein</keyword>
<dbReference type="GO" id="GO:0015031">
    <property type="term" value="P:protein transport"/>
    <property type="evidence" value="ECO:0007669"/>
    <property type="project" value="InterPro"/>
</dbReference>
<dbReference type="InterPro" id="IPR036961">
    <property type="entry name" value="Kinesin_motor_dom_sf"/>
</dbReference>
<dbReference type="Proteomes" id="UP000284657">
    <property type="component" value="Unassembled WGS sequence"/>
</dbReference>
<name>A0A421FVA8_9STRA</name>
<dbReference type="Gene3D" id="3.50.50.60">
    <property type="entry name" value="FAD/NAD(P)-binding domain"/>
    <property type="match status" value="1"/>
</dbReference>
<dbReference type="GO" id="GO:0005093">
    <property type="term" value="F:Rab GDP-dissociation inhibitor activity"/>
    <property type="evidence" value="ECO:0007669"/>
    <property type="project" value="InterPro"/>
</dbReference>
<dbReference type="PANTHER" id="PTHR11787">
    <property type="entry name" value="RAB GDP-DISSOCIATION INHIBITOR"/>
    <property type="match status" value="1"/>
</dbReference>
<dbReference type="Gene3D" id="3.30.519.10">
    <property type="entry name" value="Guanine Nucleotide Dissociation Inhibitor, domain 2"/>
    <property type="match status" value="1"/>
</dbReference>
<dbReference type="PANTHER" id="PTHR11787:SF8">
    <property type="entry name" value="RAB GDP DISSOCIATION INHIBITOR"/>
    <property type="match status" value="1"/>
</dbReference>
<dbReference type="SMART" id="SM00129">
    <property type="entry name" value="KISc"/>
    <property type="match status" value="1"/>
</dbReference>
<keyword evidence="2" id="KW-0067">ATP-binding</keyword>
<dbReference type="SUPFAM" id="SSF52540">
    <property type="entry name" value="P-loop containing nucleoside triphosphate hydrolases"/>
    <property type="match status" value="1"/>
</dbReference>
<feature type="compositionally biased region" description="Polar residues" evidence="3">
    <location>
        <begin position="497"/>
        <end position="512"/>
    </location>
</feature>
<dbReference type="InterPro" id="IPR027417">
    <property type="entry name" value="P-loop_NTPase"/>
</dbReference>
<feature type="region of interest" description="Disordered" evidence="3">
    <location>
        <begin position="489"/>
        <end position="518"/>
    </location>
</feature>
<comment type="caution">
    <text evidence="5">The sequence shown here is derived from an EMBL/GenBank/DDBJ whole genome shotgun (WGS) entry which is preliminary data.</text>
</comment>
<dbReference type="GO" id="GO:0005737">
    <property type="term" value="C:cytoplasm"/>
    <property type="evidence" value="ECO:0007669"/>
    <property type="project" value="TreeGrafter"/>
</dbReference>